<reference evidence="2" key="2">
    <citation type="submission" date="2022-01" db="EMBL/GenBank/DDBJ databases">
        <authorList>
            <person name="Yamashiro T."/>
            <person name="Shiraishi A."/>
            <person name="Satake H."/>
            <person name="Nakayama K."/>
        </authorList>
    </citation>
    <scope>NUCLEOTIDE SEQUENCE</scope>
</reference>
<dbReference type="EMBL" id="BQNB010009877">
    <property type="protein sequence ID" value="GJS69658.1"/>
    <property type="molecule type" value="Genomic_DNA"/>
</dbReference>
<evidence type="ECO:0000256" key="1">
    <source>
        <dbReference type="SAM" id="MobiDB-lite"/>
    </source>
</evidence>
<evidence type="ECO:0000313" key="3">
    <source>
        <dbReference type="Proteomes" id="UP001151760"/>
    </source>
</evidence>
<organism evidence="2 3">
    <name type="scientific">Tanacetum coccineum</name>
    <dbReference type="NCBI Taxonomy" id="301880"/>
    <lineage>
        <taxon>Eukaryota</taxon>
        <taxon>Viridiplantae</taxon>
        <taxon>Streptophyta</taxon>
        <taxon>Embryophyta</taxon>
        <taxon>Tracheophyta</taxon>
        <taxon>Spermatophyta</taxon>
        <taxon>Magnoliopsida</taxon>
        <taxon>eudicotyledons</taxon>
        <taxon>Gunneridae</taxon>
        <taxon>Pentapetalae</taxon>
        <taxon>asterids</taxon>
        <taxon>campanulids</taxon>
        <taxon>Asterales</taxon>
        <taxon>Asteraceae</taxon>
        <taxon>Asteroideae</taxon>
        <taxon>Anthemideae</taxon>
        <taxon>Anthemidinae</taxon>
        <taxon>Tanacetum</taxon>
    </lineage>
</organism>
<proteinExistence type="predicted"/>
<feature type="compositionally biased region" description="Basic residues" evidence="1">
    <location>
        <begin position="35"/>
        <end position="44"/>
    </location>
</feature>
<sequence>MGEKLKRWMVYRIWEVSERAERELIPGSNQDQQERKKRRHKKKERMKEAGVASKKMKAARAKISERWENESSKSKRSEEKIARAIPRKMEQEAQAWETFT</sequence>
<protein>
    <submittedName>
        <fullName evidence="2">Uncharacterized protein</fullName>
    </submittedName>
</protein>
<gene>
    <name evidence="2" type="ORF">Tco_0702499</name>
</gene>
<evidence type="ECO:0000313" key="2">
    <source>
        <dbReference type="EMBL" id="GJS69658.1"/>
    </source>
</evidence>
<name>A0ABQ4XW45_9ASTR</name>
<keyword evidence="3" id="KW-1185">Reference proteome</keyword>
<feature type="region of interest" description="Disordered" evidence="1">
    <location>
        <begin position="22"/>
        <end position="100"/>
    </location>
</feature>
<comment type="caution">
    <text evidence="2">The sequence shown here is derived from an EMBL/GenBank/DDBJ whole genome shotgun (WGS) entry which is preliminary data.</text>
</comment>
<dbReference type="Proteomes" id="UP001151760">
    <property type="component" value="Unassembled WGS sequence"/>
</dbReference>
<reference evidence="2" key="1">
    <citation type="journal article" date="2022" name="Int. J. Mol. Sci.">
        <title>Draft Genome of Tanacetum Coccineum: Genomic Comparison of Closely Related Tanacetum-Family Plants.</title>
        <authorList>
            <person name="Yamashiro T."/>
            <person name="Shiraishi A."/>
            <person name="Nakayama K."/>
            <person name="Satake H."/>
        </authorList>
    </citation>
    <scope>NUCLEOTIDE SEQUENCE</scope>
</reference>
<feature type="compositionally biased region" description="Basic and acidic residues" evidence="1">
    <location>
        <begin position="62"/>
        <end position="91"/>
    </location>
</feature>
<accession>A0ABQ4XW45</accession>